<gene>
    <name evidence="6" type="ORF">ABEB36_001307</name>
</gene>
<dbReference type="SMART" id="SM00028">
    <property type="entry name" value="TPR"/>
    <property type="match status" value="3"/>
</dbReference>
<dbReference type="InterPro" id="IPR046357">
    <property type="entry name" value="PPIase_dom_sf"/>
</dbReference>
<dbReference type="PANTHER" id="PTHR11242">
    <property type="entry name" value="ARYL HYDROCARBON RECEPTOR INTERACTING PROTEIN RELATED"/>
    <property type="match status" value="1"/>
</dbReference>
<dbReference type="SUPFAM" id="SSF54534">
    <property type="entry name" value="FKBP-like"/>
    <property type="match status" value="1"/>
</dbReference>
<reference evidence="6 7" key="1">
    <citation type="submission" date="2024-05" db="EMBL/GenBank/DDBJ databases">
        <title>Genetic variation in Jamaican populations of the coffee berry borer (Hypothenemus hampei).</title>
        <authorList>
            <person name="Errbii M."/>
            <person name="Myrie A."/>
        </authorList>
    </citation>
    <scope>NUCLEOTIDE SEQUENCE [LARGE SCALE GENOMIC DNA]</scope>
    <source>
        <strain evidence="6">JA-Hopewell-2020-01-JO</strain>
        <tissue evidence="6">Whole body</tissue>
    </source>
</reference>
<evidence type="ECO:0000259" key="5">
    <source>
        <dbReference type="Pfam" id="PF23322"/>
    </source>
</evidence>
<organism evidence="6 7">
    <name type="scientific">Hypothenemus hampei</name>
    <name type="common">Coffee berry borer</name>
    <dbReference type="NCBI Taxonomy" id="57062"/>
    <lineage>
        <taxon>Eukaryota</taxon>
        <taxon>Metazoa</taxon>
        <taxon>Ecdysozoa</taxon>
        <taxon>Arthropoda</taxon>
        <taxon>Hexapoda</taxon>
        <taxon>Insecta</taxon>
        <taxon>Pterygota</taxon>
        <taxon>Neoptera</taxon>
        <taxon>Endopterygota</taxon>
        <taxon>Coleoptera</taxon>
        <taxon>Polyphaga</taxon>
        <taxon>Cucujiformia</taxon>
        <taxon>Curculionidae</taxon>
        <taxon>Scolytinae</taxon>
        <taxon>Hypothenemus</taxon>
    </lineage>
</organism>
<sequence length="320" mass="37466">MSGDTDYIVKKVLYAGTQSISVRDGTKVFFHFQTKLCNKDDIVIDDSRKLLKNKPFHLILGKQFKLEVWEALLQQMALNEVASFKVHKSLVSQYPFVSKTLRDLDKPDKHKNHMCAMSLQGEGLGYPDLNDLMSKPQDLEFIIEIVKVEQPDEYEKETWQMNEEEQIDLIPKLKTQGNDEYGKKNYQKASELYAKAIGLLEQLMLKEKPHDLEWNTLNEQKLPILLNFAQCKLNEKDYYSVITHCTEVLKYDKDNVKGYFRRAKAHIAAWNPKEAKEDLEKVMELDKSLIPLVRKELSKLEDLQRIKDLHDKEKLKKMFI</sequence>
<keyword evidence="7" id="KW-1185">Reference proteome</keyword>
<keyword evidence="3" id="KW-0677">Repeat</keyword>
<dbReference type="FunFam" id="1.25.40.10:FF:000052">
    <property type="entry name" value="Aryl-hydrocarbon-interacting protein-like 1"/>
    <property type="match status" value="1"/>
</dbReference>
<feature type="domain" description="AIP/AIPL N-terminal FKBP-type PPIase" evidence="5">
    <location>
        <begin position="20"/>
        <end position="147"/>
    </location>
</feature>
<comment type="subcellular location">
    <subcellularLocation>
        <location evidence="1">Cytoplasm</location>
    </subcellularLocation>
</comment>
<dbReference type="InterPro" id="IPR019734">
    <property type="entry name" value="TPR_rpt"/>
</dbReference>
<accession>A0ABD1FE66</accession>
<dbReference type="Gene3D" id="1.25.40.10">
    <property type="entry name" value="Tetratricopeptide repeat domain"/>
    <property type="match status" value="1"/>
</dbReference>
<dbReference type="Gene3D" id="3.10.50.40">
    <property type="match status" value="1"/>
</dbReference>
<dbReference type="InterPro" id="IPR039663">
    <property type="entry name" value="AIP/AIPL1/TTC9"/>
</dbReference>
<evidence type="ECO:0000313" key="7">
    <source>
        <dbReference type="Proteomes" id="UP001566132"/>
    </source>
</evidence>
<dbReference type="SUPFAM" id="SSF48452">
    <property type="entry name" value="TPR-like"/>
    <property type="match status" value="1"/>
</dbReference>
<evidence type="ECO:0000256" key="3">
    <source>
        <dbReference type="ARBA" id="ARBA00022737"/>
    </source>
</evidence>
<proteinExistence type="predicted"/>
<evidence type="ECO:0000256" key="2">
    <source>
        <dbReference type="ARBA" id="ARBA00022490"/>
    </source>
</evidence>
<dbReference type="Pfam" id="PF23322">
    <property type="entry name" value="PPIase_AIP"/>
    <property type="match status" value="1"/>
</dbReference>
<evidence type="ECO:0000313" key="6">
    <source>
        <dbReference type="EMBL" id="KAL1517557.1"/>
    </source>
</evidence>
<protein>
    <recommendedName>
        <fullName evidence="5">AIP/AIPL N-terminal FKBP-type PPIase domain-containing protein</fullName>
    </recommendedName>
</protein>
<dbReference type="PANTHER" id="PTHR11242:SF0">
    <property type="entry name" value="TPR_REGION DOMAIN-CONTAINING PROTEIN"/>
    <property type="match status" value="1"/>
</dbReference>
<dbReference type="Proteomes" id="UP001566132">
    <property type="component" value="Unassembled WGS sequence"/>
</dbReference>
<keyword evidence="2" id="KW-0963">Cytoplasm</keyword>
<dbReference type="GO" id="GO:0005737">
    <property type="term" value="C:cytoplasm"/>
    <property type="evidence" value="ECO:0007669"/>
    <property type="project" value="UniProtKB-SubCell"/>
</dbReference>
<comment type="caution">
    <text evidence="6">The sequence shown here is derived from an EMBL/GenBank/DDBJ whole genome shotgun (WGS) entry which is preliminary data.</text>
</comment>
<dbReference type="InterPro" id="IPR011990">
    <property type="entry name" value="TPR-like_helical_dom_sf"/>
</dbReference>
<dbReference type="InterPro" id="IPR056277">
    <property type="entry name" value="PPIase_AIP"/>
</dbReference>
<dbReference type="AlphaFoldDB" id="A0ABD1FE66"/>
<keyword evidence="4" id="KW-0802">TPR repeat</keyword>
<name>A0ABD1FE66_HYPHA</name>
<dbReference type="EMBL" id="JBDJPC010000001">
    <property type="protein sequence ID" value="KAL1517557.1"/>
    <property type="molecule type" value="Genomic_DNA"/>
</dbReference>
<evidence type="ECO:0000256" key="4">
    <source>
        <dbReference type="ARBA" id="ARBA00022803"/>
    </source>
</evidence>
<evidence type="ECO:0000256" key="1">
    <source>
        <dbReference type="ARBA" id="ARBA00004496"/>
    </source>
</evidence>